<keyword evidence="2" id="KW-1185">Reference proteome</keyword>
<dbReference type="EMBL" id="JAIZAY010000001">
    <property type="protein sequence ID" value="KAJ8048008.1"/>
    <property type="molecule type" value="Genomic_DNA"/>
</dbReference>
<accession>A0A9Q1CNJ7</accession>
<sequence length="83" mass="9064">MPSQFTSPSCGALGPCKLDPLHVLDSDWLRVARVEYASGSLAAVRGVGINEMVMRLEEPCGSISFVMQSPSVTVQERLCCVWY</sequence>
<name>A0A9Q1CNJ7_HOLLE</name>
<protein>
    <submittedName>
        <fullName evidence="1">Uncharacterized protein</fullName>
    </submittedName>
</protein>
<comment type="caution">
    <text evidence="1">The sequence shown here is derived from an EMBL/GenBank/DDBJ whole genome shotgun (WGS) entry which is preliminary data.</text>
</comment>
<evidence type="ECO:0000313" key="2">
    <source>
        <dbReference type="Proteomes" id="UP001152320"/>
    </source>
</evidence>
<reference evidence="1" key="1">
    <citation type="submission" date="2021-10" db="EMBL/GenBank/DDBJ databases">
        <title>Tropical sea cucumber genome reveals ecological adaptation and Cuvierian tubules defense mechanism.</title>
        <authorList>
            <person name="Chen T."/>
        </authorList>
    </citation>
    <scope>NUCLEOTIDE SEQUENCE</scope>
    <source>
        <strain evidence="1">Nanhai2018</strain>
        <tissue evidence="1">Muscle</tissue>
    </source>
</reference>
<evidence type="ECO:0000313" key="1">
    <source>
        <dbReference type="EMBL" id="KAJ8048008.1"/>
    </source>
</evidence>
<organism evidence="1 2">
    <name type="scientific">Holothuria leucospilota</name>
    <name type="common">Black long sea cucumber</name>
    <name type="synonym">Mertensiothuria leucospilota</name>
    <dbReference type="NCBI Taxonomy" id="206669"/>
    <lineage>
        <taxon>Eukaryota</taxon>
        <taxon>Metazoa</taxon>
        <taxon>Echinodermata</taxon>
        <taxon>Eleutherozoa</taxon>
        <taxon>Echinozoa</taxon>
        <taxon>Holothuroidea</taxon>
        <taxon>Aspidochirotacea</taxon>
        <taxon>Aspidochirotida</taxon>
        <taxon>Holothuriidae</taxon>
        <taxon>Holothuria</taxon>
    </lineage>
</organism>
<dbReference type="Proteomes" id="UP001152320">
    <property type="component" value="Chromosome 1"/>
</dbReference>
<proteinExistence type="predicted"/>
<dbReference type="AlphaFoldDB" id="A0A9Q1CNJ7"/>
<gene>
    <name evidence="1" type="ORF">HOLleu_00156</name>
</gene>